<protein>
    <submittedName>
        <fullName evidence="1">Uncharacterized protein</fullName>
    </submittedName>
</protein>
<sequence length="128" mass="15586">MFVISFFNFCKSSHETFVEEIQDLVEQEKYEKASEKLKEKLQSPKERDEFLSKEVPDSARVIEFSNDRLKLVWTEDQKIFFKTLRRGKIIPEVWIRFLPTFLYLKTQITLWWNTRCRLPEVADMLRFL</sequence>
<dbReference type="EMBL" id="AHMI02000278">
    <property type="protein sequence ID" value="EMY12763.1"/>
    <property type="molecule type" value="Genomic_DNA"/>
</dbReference>
<name>N1TWU2_9LEPT</name>
<organism evidence="1 2">
    <name type="scientific">Leptospira weilii str. Ecochallenge</name>
    <dbReference type="NCBI Taxonomy" id="1049986"/>
    <lineage>
        <taxon>Bacteria</taxon>
        <taxon>Pseudomonadati</taxon>
        <taxon>Spirochaetota</taxon>
        <taxon>Spirochaetia</taxon>
        <taxon>Leptospirales</taxon>
        <taxon>Leptospiraceae</taxon>
        <taxon>Leptospira</taxon>
    </lineage>
</organism>
<dbReference type="Proteomes" id="UP000012249">
    <property type="component" value="Unassembled WGS sequence"/>
</dbReference>
<evidence type="ECO:0000313" key="1">
    <source>
        <dbReference type="EMBL" id="EMY12763.1"/>
    </source>
</evidence>
<accession>N1TWU2</accession>
<gene>
    <name evidence="1" type="ORF">LEP1GSC043_1195</name>
</gene>
<dbReference type="AlphaFoldDB" id="N1TWU2"/>
<reference evidence="1 2" key="1">
    <citation type="submission" date="2013-02" db="EMBL/GenBank/DDBJ databases">
        <authorList>
            <person name="Harkins D.M."/>
            <person name="Durkin A.S."/>
            <person name="Brinkac L.M."/>
            <person name="Haft D.H."/>
            <person name="Selengut J.D."/>
            <person name="Sanka R."/>
            <person name="DePew J."/>
            <person name="Purushe J."/>
            <person name="Haake D.A."/>
            <person name="Matsunaga J."/>
            <person name="Vinetz J.M."/>
            <person name="Sutton G.G."/>
            <person name="Nierman W.C."/>
            <person name="Fouts D.E."/>
        </authorList>
    </citation>
    <scope>NUCLEOTIDE SEQUENCE [LARGE SCALE GENOMIC DNA]</scope>
    <source>
        <strain evidence="1 2">Ecochallenge</strain>
    </source>
</reference>
<proteinExistence type="predicted"/>
<evidence type="ECO:0000313" key="2">
    <source>
        <dbReference type="Proteomes" id="UP000012249"/>
    </source>
</evidence>
<comment type="caution">
    <text evidence="1">The sequence shown here is derived from an EMBL/GenBank/DDBJ whole genome shotgun (WGS) entry which is preliminary data.</text>
</comment>